<gene>
    <name evidence="1" type="ORF">TSAR_006192</name>
</gene>
<reference evidence="1 2" key="1">
    <citation type="journal article" date="2017" name="Curr. Biol.">
        <title>The Evolution of Venom by Co-option of Single-Copy Genes.</title>
        <authorList>
            <person name="Martinson E.O."/>
            <person name="Mrinalini"/>
            <person name="Kelkar Y.D."/>
            <person name="Chang C.H."/>
            <person name="Werren J.H."/>
        </authorList>
    </citation>
    <scope>NUCLEOTIDE SEQUENCE [LARGE SCALE GENOMIC DNA]</scope>
    <source>
        <strain evidence="1 2">Alberta</strain>
        <tissue evidence="1">Whole body</tissue>
    </source>
</reference>
<dbReference type="EMBL" id="NNAY01000537">
    <property type="protein sequence ID" value="OXU27802.1"/>
    <property type="molecule type" value="Genomic_DNA"/>
</dbReference>
<keyword evidence="2" id="KW-1185">Reference proteome</keyword>
<name>A0A232FB09_9HYME</name>
<dbReference type="Proteomes" id="UP000215335">
    <property type="component" value="Unassembled WGS sequence"/>
</dbReference>
<comment type="caution">
    <text evidence="1">The sequence shown here is derived from an EMBL/GenBank/DDBJ whole genome shotgun (WGS) entry which is preliminary data.</text>
</comment>
<organism evidence="1 2">
    <name type="scientific">Trichomalopsis sarcophagae</name>
    <dbReference type="NCBI Taxonomy" id="543379"/>
    <lineage>
        <taxon>Eukaryota</taxon>
        <taxon>Metazoa</taxon>
        <taxon>Ecdysozoa</taxon>
        <taxon>Arthropoda</taxon>
        <taxon>Hexapoda</taxon>
        <taxon>Insecta</taxon>
        <taxon>Pterygota</taxon>
        <taxon>Neoptera</taxon>
        <taxon>Endopterygota</taxon>
        <taxon>Hymenoptera</taxon>
        <taxon>Apocrita</taxon>
        <taxon>Proctotrupomorpha</taxon>
        <taxon>Chalcidoidea</taxon>
        <taxon>Pteromalidae</taxon>
        <taxon>Pteromalinae</taxon>
        <taxon>Trichomalopsis</taxon>
    </lineage>
</organism>
<protein>
    <submittedName>
        <fullName evidence="1">Uncharacterized protein</fullName>
    </submittedName>
</protein>
<evidence type="ECO:0000313" key="1">
    <source>
        <dbReference type="EMBL" id="OXU27802.1"/>
    </source>
</evidence>
<dbReference type="AlphaFoldDB" id="A0A232FB09"/>
<accession>A0A232FB09</accession>
<proteinExistence type="predicted"/>
<evidence type="ECO:0000313" key="2">
    <source>
        <dbReference type="Proteomes" id="UP000215335"/>
    </source>
</evidence>
<sequence length="187" mass="21466">MLPIYLFNDDLEVGNAFGSHAGNLKFGALYASIACLPPRIASRLISIVLTLLVNSKDKKDVKDEDRFSKIVDELNFLREKGISIKDKNSLYTVKFQLVMILGDNLGLNGLFGFIESFLANYFCRICKALSDEACRITEEDETILRNRENYEADVKLGKSAYRYKIAMHFQQNFKLSYNRKFNCRYDA</sequence>